<feature type="compositionally biased region" description="Gly residues" evidence="3">
    <location>
        <begin position="153"/>
        <end position="166"/>
    </location>
</feature>
<feature type="domain" description="Cadherin-like" evidence="4">
    <location>
        <begin position="196"/>
        <end position="285"/>
    </location>
</feature>
<dbReference type="GO" id="GO:0005576">
    <property type="term" value="C:extracellular region"/>
    <property type="evidence" value="ECO:0007669"/>
    <property type="project" value="UniProtKB-SubCell"/>
</dbReference>
<dbReference type="InterPro" id="IPR001343">
    <property type="entry name" value="Hemolysn_Ca-bd"/>
</dbReference>
<name>A0A6G9ABG9_9BRAD</name>
<dbReference type="SUPFAM" id="SSF51120">
    <property type="entry name" value="beta-Roll"/>
    <property type="match status" value="3"/>
</dbReference>
<accession>A0A6G9ABG9</accession>
<dbReference type="Pfam" id="PF00353">
    <property type="entry name" value="HemolysinCabind"/>
    <property type="match status" value="7"/>
</dbReference>
<protein>
    <submittedName>
        <fullName evidence="5">Cadherin-like domain-containing protein</fullName>
    </submittedName>
</protein>
<dbReference type="RefSeq" id="WP_166469345.1">
    <property type="nucleotide sequence ID" value="NZ_CP050066.2"/>
</dbReference>
<reference evidence="5 6" key="1">
    <citation type="journal article" date="2020" name="Int. J. Syst. Evol. Microbiol.">
        <title>Description and complete genome sequences of Bradyrhizobium symbiodeficiens sp. nov., a non-symbiotic bacterium associated with legumes native to Canada.</title>
        <authorList>
            <person name="Bromfield E.S.P."/>
            <person name="Cloutier S."/>
            <person name="Nguyen H.D.T."/>
        </authorList>
    </citation>
    <scope>NUCLEOTIDE SEQUENCE [LARGE SCALE GENOMIC DNA]</scope>
    <source>
        <strain evidence="5 6">101S1MB</strain>
    </source>
</reference>
<dbReference type="PANTHER" id="PTHR38340:SF1">
    <property type="entry name" value="S-LAYER PROTEIN"/>
    <property type="match status" value="1"/>
</dbReference>
<keyword evidence="2" id="KW-0964">Secreted</keyword>
<feature type="compositionally biased region" description="Basic and acidic residues" evidence="3">
    <location>
        <begin position="54"/>
        <end position="66"/>
    </location>
</feature>
<feature type="region of interest" description="Disordered" evidence="3">
    <location>
        <begin position="457"/>
        <end position="509"/>
    </location>
</feature>
<dbReference type="PROSITE" id="PS00330">
    <property type="entry name" value="HEMOLYSIN_CALCIUM"/>
    <property type="match status" value="6"/>
</dbReference>
<feature type="compositionally biased region" description="Low complexity" evidence="3">
    <location>
        <begin position="132"/>
        <end position="145"/>
    </location>
</feature>
<feature type="compositionally biased region" description="Basic and acidic residues" evidence="3">
    <location>
        <begin position="493"/>
        <end position="505"/>
    </location>
</feature>
<evidence type="ECO:0000256" key="1">
    <source>
        <dbReference type="ARBA" id="ARBA00004613"/>
    </source>
</evidence>
<sequence>MDDRLSLGIPDRSALDAPARRFALIEERSRVSSIVPAILIASWGLLLKQVFDEGKEEGPHQPKPDSPEAATQPDADTSPAPSTAVERSLGSSELVRAFGLQAVSMNEAFEPAVDLDRLGFARTDGPRLSVVPANQNAPAPAHAQPRGAEGTPAAGGGGGGGGGGGSSDDHTKSHGDEPKKPLPTSKDPPSDPTKRVNHAPVSTGAINLGSGLVNEAFIISLGQLLNGASDPDGDRLSVQALQVDHGSVQALGADRWLYTPEHDDVGPLQFSYRISDGTVTIVQTAHADLHAAPDEEIHGTEGDDFLIGTPLVDVIDAGPGNDIVYGRESADTIYGGEGNDRLVGGADDDILFGGPGNDVIFGGAGNDTLFGEAGDDTFYGEDGNDLMLGGEGDDFASGGQGNDTVLGGPGNDTLHGDDGNDRIEGEQGDDHIDGGAGNDVLLGGAGNDCIAGGAGDDTIHGEEGNDRIDGGAGNDTVCGDAGDDHIAGGAGDDTLKGGDGDDHLDGGAGEDVLAGGAGNDFIDTGCGDDVIVLGIEAGHDVIHGGDGADTLDLSQIVFDENVDLPDGILEICDGQSAQIFEIENVHGGHGRDRLVADAHVNIMEGGDGNDTFVFQDLAALTNEGGPRDHIVDFSVGDRLDLSRVGQEFEDFSGKKLFFAGADQATFDEVGAVTYRHEIVSDQEITIVSGHLDQGAERDFEIVLDGNRDLNESNFVFTPPQQANAPH</sequence>
<comment type="subcellular location">
    <subcellularLocation>
        <location evidence="1">Secreted</location>
    </subcellularLocation>
</comment>
<evidence type="ECO:0000313" key="6">
    <source>
        <dbReference type="Proteomes" id="UP000500895"/>
    </source>
</evidence>
<organism evidence="5 6">
    <name type="scientific">Bradyrhizobium symbiodeficiens</name>
    <dbReference type="NCBI Taxonomy" id="1404367"/>
    <lineage>
        <taxon>Bacteria</taxon>
        <taxon>Pseudomonadati</taxon>
        <taxon>Pseudomonadota</taxon>
        <taxon>Alphaproteobacteria</taxon>
        <taxon>Hyphomicrobiales</taxon>
        <taxon>Nitrobacteraceae</taxon>
        <taxon>Bradyrhizobium</taxon>
    </lineage>
</organism>
<dbReference type="InterPro" id="IPR011049">
    <property type="entry name" value="Serralysin-like_metalloprot_C"/>
</dbReference>
<dbReference type="InterPro" id="IPR050557">
    <property type="entry name" value="RTX_toxin/Mannuronan_C5-epim"/>
</dbReference>
<feature type="compositionally biased region" description="Basic and acidic residues" evidence="3">
    <location>
        <begin position="414"/>
        <end position="433"/>
    </location>
</feature>
<dbReference type="InterPro" id="IPR041690">
    <property type="entry name" value="Cadherin_5"/>
</dbReference>
<feature type="region of interest" description="Disordered" evidence="3">
    <location>
        <begin position="394"/>
        <end position="437"/>
    </location>
</feature>
<evidence type="ECO:0000259" key="4">
    <source>
        <dbReference type="Pfam" id="PF17892"/>
    </source>
</evidence>
<dbReference type="Pfam" id="PF17892">
    <property type="entry name" value="Cadherin_5"/>
    <property type="match status" value="1"/>
</dbReference>
<proteinExistence type="predicted"/>
<evidence type="ECO:0000256" key="2">
    <source>
        <dbReference type="ARBA" id="ARBA00022525"/>
    </source>
</evidence>
<dbReference type="InterPro" id="IPR018511">
    <property type="entry name" value="Hemolysin-typ_Ca-bd_CS"/>
</dbReference>
<dbReference type="GO" id="GO:0005509">
    <property type="term" value="F:calcium ion binding"/>
    <property type="evidence" value="ECO:0007669"/>
    <property type="project" value="InterPro"/>
</dbReference>
<dbReference type="AlphaFoldDB" id="A0A6G9ABG9"/>
<dbReference type="Gene3D" id="2.150.10.10">
    <property type="entry name" value="Serralysin-like metalloprotease, C-terminal"/>
    <property type="match status" value="5"/>
</dbReference>
<dbReference type="PRINTS" id="PR00313">
    <property type="entry name" value="CABNDNGRPT"/>
</dbReference>
<dbReference type="EMBL" id="CP050066">
    <property type="protein sequence ID" value="QIP09812.1"/>
    <property type="molecule type" value="Genomic_DNA"/>
</dbReference>
<evidence type="ECO:0000313" key="5">
    <source>
        <dbReference type="EMBL" id="QIP09812.1"/>
    </source>
</evidence>
<gene>
    <name evidence="5" type="ORF">HAV00_27805</name>
</gene>
<feature type="region of interest" description="Disordered" evidence="3">
    <location>
        <begin position="54"/>
        <end position="88"/>
    </location>
</feature>
<feature type="compositionally biased region" description="Basic and acidic residues" evidence="3">
    <location>
        <begin position="167"/>
        <end position="180"/>
    </location>
</feature>
<evidence type="ECO:0000256" key="3">
    <source>
        <dbReference type="SAM" id="MobiDB-lite"/>
    </source>
</evidence>
<feature type="compositionally biased region" description="Basic and acidic residues" evidence="3">
    <location>
        <begin position="457"/>
        <end position="469"/>
    </location>
</feature>
<dbReference type="Proteomes" id="UP000500895">
    <property type="component" value="Chromosome"/>
</dbReference>
<dbReference type="PANTHER" id="PTHR38340">
    <property type="entry name" value="S-LAYER PROTEIN"/>
    <property type="match status" value="1"/>
</dbReference>
<feature type="region of interest" description="Disordered" evidence="3">
    <location>
        <begin position="129"/>
        <end position="202"/>
    </location>
</feature>